<feature type="domain" description="Glycosyl transferase family 1" evidence="1">
    <location>
        <begin position="185"/>
        <end position="346"/>
    </location>
</feature>
<proteinExistence type="predicted"/>
<dbReference type="STRING" id="388950.GCA_001611675_00637"/>
<keyword evidence="2" id="KW-0808">Transferase</keyword>
<name>A0A1I7H6K6_9BACT</name>
<protein>
    <submittedName>
        <fullName evidence="2">Glycosyltransferase involved in cell wall bisynthesis</fullName>
    </submittedName>
</protein>
<dbReference type="AlphaFoldDB" id="A0A1I7H6K6"/>
<evidence type="ECO:0000259" key="1">
    <source>
        <dbReference type="Pfam" id="PF00534"/>
    </source>
</evidence>
<dbReference type="RefSeq" id="WP_068836826.1">
    <property type="nucleotide sequence ID" value="NZ_BMXC01000001.1"/>
</dbReference>
<dbReference type="Proteomes" id="UP000182491">
    <property type="component" value="Unassembled WGS sequence"/>
</dbReference>
<dbReference type="Gene3D" id="3.40.50.2000">
    <property type="entry name" value="Glycogen Phosphorylase B"/>
    <property type="match status" value="2"/>
</dbReference>
<dbReference type="InterPro" id="IPR001296">
    <property type="entry name" value="Glyco_trans_1"/>
</dbReference>
<dbReference type="SUPFAM" id="SSF53756">
    <property type="entry name" value="UDP-Glycosyltransferase/glycogen phosphorylase"/>
    <property type="match status" value="1"/>
</dbReference>
<keyword evidence="3" id="KW-1185">Reference proteome</keyword>
<dbReference type="CDD" id="cd03820">
    <property type="entry name" value="GT4_AmsD-like"/>
    <property type="match status" value="1"/>
</dbReference>
<dbReference type="PANTHER" id="PTHR12526">
    <property type="entry name" value="GLYCOSYLTRANSFERASE"/>
    <property type="match status" value="1"/>
</dbReference>
<dbReference type="OrthoDB" id="9810929at2"/>
<evidence type="ECO:0000313" key="3">
    <source>
        <dbReference type="Proteomes" id="UP000182491"/>
    </source>
</evidence>
<dbReference type="Pfam" id="PF00534">
    <property type="entry name" value="Glycos_transf_1"/>
    <property type="match status" value="1"/>
</dbReference>
<organism evidence="2 3">
    <name type="scientific">Pontibacter akesuensis</name>
    <dbReference type="NCBI Taxonomy" id="388950"/>
    <lineage>
        <taxon>Bacteria</taxon>
        <taxon>Pseudomonadati</taxon>
        <taxon>Bacteroidota</taxon>
        <taxon>Cytophagia</taxon>
        <taxon>Cytophagales</taxon>
        <taxon>Hymenobacteraceae</taxon>
        <taxon>Pontibacter</taxon>
    </lineage>
</organism>
<dbReference type="PANTHER" id="PTHR12526:SF630">
    <property type="entry name" value="GLYCOSYLTRANSFERASE"/>
    <property type="match status" value="1"/>
</dbReference>
<dbReference type="EMBL" id="FPCA01000001">
    <property type="protein sequence ID" value="SFU56136.1"/>
    <property type="molecule type" value="Genomic_DNA"/>
</dbReference>
<accession>A0A1I7H6K6</accession>
<dbReference type="GO" id="GO:0016757">
    <property type="term" value="F:glycosyltransferase activity"/>
    <property type="evidence" value="ECO:0007669"/>
    <property type="project" value="InterPro"/>
</dbReference>
<evidence type="ECO:0000313" key="2">
    <source>
        <dbReference type="EMBL" id="SFU56136.1"/>
    </source>
</evidence>
<sequence length="372" mass="42704">MKIVYYTNQIAVAGGLERVLTDKANAWVQRGYLVEIATYAQRGRAPFYTLERTVKLIDLDIPYKSKGSLRSFYNLSLLPLHFIRLFQFINNSKPDVVLVANCGLEYFLFPFLRKATKSIKEEHLSKYEPLCTPVSLSIRSIYENFKRCFLTFYDAYVALNKDEIKFGPEGKSVEIPNPIKLEATESSFFQSREKVIISIGRLTPIKQYDHLIEIFFEVYKVHPEWKLKIVGEGSQLLKLKNKITELALEDAVYLTGITNEVELELAKASIFALTSRTESFSMAILEAMRNELPVVSYDSPYGPRNIIHDEGDGFLIKLNDKASFAEAICSLIEKPIMRMEMGQRGRLNVKRFEIGEVMKKWDKLFNSLGLKT</sequence>
<reference evidence="3" key="1">
    <citation type="submission" date="2016-10" db="EMBL/GenBank/DDBJ databases">
        <authorList>
            <person name="Varghese N."/>
        </authorList>
    </citation>
    <scope>NUCLEOTIDE SEQUENCE [LARGE SCALE GENOMIC DNA]</scope>
    <source>
        <strain evidence="3">DSM 18820</strain>
    </source>
</reference>
<gene>
    <name evidence="2" type="ORF">SAMN04487941_1539</name>
</gene>